<keyword evidence="3" id="KW-1185">Reference proteome</keyword>
<evidence type="ECO:0000313" key="2">
    <source>
        <dbReference type="EMBL" id="QHQ38656.1"/>
    </source>
</evidence>
<evidence type="ECO:0000313" key="3">
    <source>
        <dbReference type="Proteomes" id="UP000464675"/>
    </source>
</evidence>
<accession>A0A6P1TAJ1</accession>
<evidence type="ECO:0000313" key="1">
    <source>
        <dbReference type="EMBL" id="MBB5213139.1"/>
    </source>
</evidence>
<proteinExistence type="predicted"/>
<reference evidence="1 4" key="2">
    <citation type="submission" date="2020-08" db="EMBL/GenBank/DDBJ databases">
        <title>Genomic Encyclopedia of Type Strains, Phase IV (KMG-IV): sequencing the most valuable type-strain genomes for metagenomic binning, comparative biology and taxonomic classification.</title>
        <authorList>
            <person name="Goeker M."/>
        </authorList>
    </citation>
    <scope>NUCLEOTIDE SEQUENCE [LARGE SCALE GENOMIC DNA]</scope>
    <source>
        <strain evidence="1 4">DSM 11525</strain>
    </source>
</reference>
<name>A0A6P1TAJ1_9GAMM</name>
<reference evidence="2 3" key="1">
    <citation type="submission" date="2020-01" db="EMBL/GenBank/DDBJ databases">
        <title>The possibility of degradation of plastic by Microbulbifer hydrolyticus IRE-31.</title>
        <authorList>
            <person name="Liu L."/>
        </authorList>
    </citation>
    <scope>NUCLEOTIDE SEQUENCE [LARGE SCALE GENOMIC DNA]</scope>
    <source>
        <strain evidence="2 3">IRE-31</strain>
    </source>
</reference>
<dbReference type="AlphaFoldDB" id="A0A6P1TAJ1"/>
<evidence type="ECO:0000313" key="4">
    <source>
        <dbReference type="Proteomes" id="UP000563601"/>
    </source>
</evidence>
<protein>
    <submittedName>
        <fullName evidence="1">Uncharacterized protein</fullName>
    </submittedName>
</protein>
<organism evidence="1 4">
    <name type="scientific">Microbulbifer hydrolyticus</name>
    <dbReference type="NCBI Taxonomy" id="48074"/>
    <lineage>
        <taxon>Bacteria</taxon>
        <taxon>Pseudomonadati</taxon>
        <taxon>Pseudomonadota</taxon>
        <taxon>Gammaproteobacteria</taxon>
        <taxon>Cellvibrionales</taxon>
        <taxon>Microbulbiferaceae</taxon>
        <taxon>Microbulbifer</taxon>
    </lineage>
</organism>
<dbReference type="RefSeq" id="WP_161857986.1">
    <property type="nucleotide sequence ID" value="NZ_CP047491.1"/>
</dbReference>
<sequence length="101" mass="11600">MAEFPLLDFRIEAAGKDMGSMFNCVPGYVFTLELVTVFPVSRVSNRVQGRPEWKNSGARTKWEGALSVREMEPIWCVRVKSAHRQEIKKAGRWQFTKPGLR</sequence>
<dbReference type="Proteomes" id="UP000563601">
    <property type="component" value="Unassembled WGS sequence"/>
</dbReference>
<gene>
    <name evidence="2" type="ORF">GTQ55_06400</name>
    <name evidence="1" type="ORF">HNQ53_003386</name>
</gene>
<dbReference type="EMBL" id="CP047491">
    <property type="protein sequence ID" value="QHQ38656.1"/>
    <property type="molecule type" value="Genomic_DNA"/>
</dbReference>
<dbReference type="Proteomes" id="UP000464675">
    <property type="component" value="Chromosome"/>
</dbReference>
<dbReference type="EMBL" id="JACHHR010000006">
    <property type="protein sequence ID" value="MBB5213139.1"/>
    <property type="molecule type" value="Genomic_DNA"/>
</dbReference>